<evidence type="ECO:0000256" key="2">
    <source>
        <dbReference type="ARBA" id="ARBA00009477"/>
    </source>
</evidence>
<proteinExistence type="inferred from homology"/>
<dbReference type="GO" id="GO:0016020">
    <property type="term" value="C:membrane"/>
    <property type="evidence" value="ECO:0007669"/>
    <property type="project" value="InterPro"/>
</dbReference>
<dbReference type="Pfam" id="PF25973">
    <property type="entry name" value="BSH_CzcB"/>
    <property type="match status" value="1"/>
</dbReference>
<name>A0A2H0W3G9_9BACT</name>
<reference evidence="8" key="1">
    <citation type="submission" date="2017-09" db="EMBL/GenBank/DDBJ databases">
        <title>Depth-based differentiation of microbial function through sediment-hosted aquifers and enrichment of novel symbionts in the deep terrestrial subsurface.</title>
        <authorList>
            <person name="Probst A.J."/>
            <person name="Ladd B."/>
            <person name="Jarett J.K."/>
            <person name="Geller-Mcgrath D.E."/>
            <person name="Sieber C.M.K."/>
            <person name="Emerson J.B."/>
            <person name="Anantharaman K."/>
            <person name="Thomas B.C."/>
            <person name="Malmstrom R."/>
            <person name="Stieglmeier M."/>
            <person name="Klingl A."/>
            <person name="Woyke T."/>
            <person name="Ryan C.M."/>
            <person name="Banfield J.F."/>
        </authorList>
    </citation>
    <scope>NUCLEOTIDE SEQUENCE [LARGE SCALE GENOMIC DNA]</scope>
</reference>
<gene>
    <name evidence="7" type="ORF">COT80_04045</name>
</gene>
<evidence type="ECO:0000256" key="1">
    <source>
        <dbReference type="ARBA" id="ARBA00004196"/>
    </source>
</evidence>
<comment type="caution">
    <text evidence="7">The sequence shown here is derived from an EMBL/GenBank/DDBJ whole genome shotgun (WGS) entry which is preliminary data.</text>
</comment>
<dbReference type="Proteomes" id="UP000229056">
    <property type="component" value="Unassembled WGS sequence"/>
</dbReference>
<keyword evidence="4" id="KW-0812">Transmembrane</keyword>
<dbReference type="InterPro" id="IPR050465">
    <property type="entry name" value="UPF0194_transport"/>
</dbReference>
<keyword evidence="4" id="KW-1133">Transmembrane helix</keyword>
<dbReference type="PANTHER" id="PTHR32347:SF23">
    <property type="entry name" value="BLL5650 PROTEIN"/>
    <property type="match status" value="1"/>
</dbReference>
<dbReference type="GO" id="GO:0022857">
    <property type="term" value="F:transmembrane transporter activity"/>
    <property type="evidence" value="ECO:0007669"/>
    <property type="project" value="InterPro"/>
</dbReference>
<sequence length="551" mass="60001">MKKLLKNKLFWVISTIVIVIVVMIISNIVNSGDKTEYTTEDAKRGNLTQTVTASGAVASANEIELNFRSPGKLVKLQVKEGDKVKSGQLLASIDSLSLSAQAAQYRANVDAAKADLEKIIAGSSSEQVTVYQEQYNKARNDLNTLVSKQDNELKTLREKSLNEINNTSFIISVALDKVYNHLLNNNNTANLQVSNLGLLNKIDSDYFEIVAGFNSLKDRINQVNLDKSTEIIVSASNDVTAFLDTVNSFLDDSFKVADAIIINTTYTQTKKDTIKSDITTQQSSINSSLTSIQAAKSNLINSINSYNSLVLAAENSLSIAQAQLDLTKAGPRSFEIDAAKAKVAQAQAQLNQILANLNDYSIIAPIDGTVTEVNFSLGEQTDVSKPAIKMLSVEQFEVKVDISESDIAKLSVGDAVVISLDAFGSDHLFSGKVAFIDPAQTAISDVIYYKTTVSLESNSWTEKIKPGMSADVTITTDMKENVIYVSQRGVKIREALLGDVPQKYVEVLINDNQIQEKNVETGLRADNGLVEVISGVEDGDKIITFKKTINK</sequence>
<evidence type="ECO:0000313" key="8">
    <source>
        <dbReference type="Proteomes" id="UP000229056"/>
    </source>
</evidence>
<dbReference type="Gene3D" id="2.40.30.170">
    <property type="match status" value="1"/>
</dbReference>
<keyword evidence="4" id="KW-0472">Membrane</keyword>
<comment type="subcellular location">
    <subcellularLocation>
        <location evidence="1">Cell envelope</location>
    </subcellularLocation>
</comment>
<evidence type="ECO:0000259" key="5">
    <source>
        <dbReference type="Pfam" id="PF25973"/>
    </source>
</evidence>
<protein>
    <submittedName>
        <fullName evidence="7">Uncharacterized protein</fullName>
    </submittedName>
</protein>
<accession>A0A2H0W3G9</accession>
<dbReference type="NCBIfam" id="TIGR01730">
    <property type="entry name" value="RND_mfp"/>
    <property type="match status" value="1"/>
</dbReference>
<feature type="domain" description="CzcB-like barrel-sandwich hybrid" evidence="5">
    <location>
        <begin position="68"/>
        <end position="382"/>
    </location>
</feature>
<evidence type="ECO:0000256" key="4">
    <source>
        <dbReference type="SAM" id="Phobius"/>
    </source>
</evidence>
<dbReference type="EMBL" id="PEZY01000012">
    <property type="protein sequence ID" value="PIS05912.1"/>
    <property type="molecule type" value="Genomic_DNA"/>
</dbReference>
<dbReference type="AlphaFoldDB" id="A0A2H0W3G9"/>
<dbReference type="Gene3D" id="1.10.287.470">
    <property type="entry name" value="Helix hairpin bin"/>
    <property type="match status" value="1"/>
</dbReference>
<dbReference type="Pfam" id="PF26002">
    <property type="entry name" value="Beta-barrel_AprE"/>
    <property type="match status" value="1"/>
</dbReference>
<evidence type="ECO:0000256" key="3">
    <source>
        <dbReference type="ARBA" id="ARBA00023054"/>
    </source>
</evidence>
<evidence type="ECO:0000313" key="7">
    <source>
        <dbReference type="EMBL" id="PIS05912.1"/>
    </source>
</evidence>
<dbReference type="SUPFAM" id="SSF111369">
    <property type="entry name" value="HlyD-like secretion proteins"/>
    <property type="match status" value="2"/>
</dbReference>
<dbReference type="PANTHER" id="PTHR32347">
    <property type="entry name" value="EFFLUX SYSTEM COMPONENT YKNX-RELATED"/>
    <property type="match status" value="1"/>
</dbReference>
<organism evidence="7 8">
    <name type="scientific">Candidatus Buchananbacteria bacterium CG10_big_fil_rev_8_21_14_0_10_33_19</name>
    <dbReference type="NCBI Taxonomy" id="1974525"/>
    <lineage>
        <taxon>Bacteria</taxon>
        <taxon>Candidatus Buchananiibacteriota</taxon>
    </lineage>
</organism>
<dbReference type="Gene3D" id="2.40.50.100">
    <property type="match status" value="1"/>
</dbReference>
<dbReference type="InterPro" id="IPR058982">
    <property type="entry name" value="Beta-barrel_AprE"/>
</dbReference>
<keyword evidence="3" id="KW-0175">Coiled coil</keyword>
<dbReference type="GO" id="GO:0030313">
    <property type="term" value="C:cell envelope"/>
    <property type="evidence" value="ECO:0007669"/>
    <property type="project" value="UniProtKB-SubCell"/>
</dbReference>
<comment type="similarity">
    <text evidence="2">Belongs to the membrane fusion protein (MFP) (TC 8.A.1) family.</text>
</comment>
<dbReference type="Gene3D" id="2.40.420.20">
    <property type="match status" value="1"/>
</dbReference>
<feature type="transmembrane region" description="Helical" evidence="4">
    <location>
        <begin position="9"/>
        <end position="29"/>
    </location>
</feature>
<evidence type="ECO:0000259" key="6">
    <source>
        <dbReference type="Pfam" id="PF26002"/>
    </source>
</evidence>
<dbReference type="InterPro" id="IPR006143">
    <property type="entry name" value="RND_pump_MFP"/>
</dbReference>
<feature type="domain" description="AprE-like beta-barrel" evidence="6">
    <location>
        <begin position="398"/>
        <end position="476"/>
    </location>
</feature>
<dbReference type="InterPro" id="IPR058647">
    <property type="entry name" value="BSH_CzcB-like"/>
</dbReference>